<feature type="compositionally biased region" description="Basic and acidic residues" evidence="1">
    <location>
        <begin position="49"/>
        <end position="85"/>
    </location>
</feature>
<dbReference type="EMBL" id="JAHQIW010003861">
    <property type="protein sequence ID" value="KAJ1360417.1"/>
    <property type="molecule type" value="Genomic_DNA"/>
</dbReference>
<evidence type="ECO:0000313" key="2">
    <source>
        <dbReference type="EMBL" id="KAJ1360417.1"/>
    </source>
</evidence>
<reference evidence="2" key="1">
    <citation type="submission" date="2021-06" db="EMBL/GenBank/DDBJ databases">
        <title>Parelaphostrongylus tenuis whole genome reference sequence.</title>
        <authorList>
            <person name="Garwood T.J."/>
            <person name="Larsen P.A."/>
            <person name="Fountain-Jones N.M."/>
            <person name="Garbe J.R."/>
            <person name="Macchietto M.G."/>
            <person name="Kania S.A."/>
            <person name="Gerhold R.W."/>
            <person name="Richards J.E."/>
            <person name="Wolf T.M."/>
        </authorList>
    </citation>
    <scope>NUCLEOTIDE SEQUENCE</scope>
    <source>
        <strain evidence="2">MNPRO001-30</strain>
        <tissue evidence="2">Meninges</tissue>
    </source>
</reference>
<accession>A0AAD5QSD5</accession>
<dbReference type="AlphaFoldDB" id="A0AAD5QSD5"/>
<feature type="region of interest" description="Disordered" evidence="1">
    <location>
        <begin position="31"/>
        <end position="85"/>
    </location>
</feature>
<sequence length="85" mass="10157">MAYDLTTCSHNNFDRVKGNVYIDYDFKRSINFENGDNNENNDDAASNKYGERESVNVDKYEVQHSYDKYNNDEIKHYKRDRDNES</sequence>
<evidence type="ECO:0000313" key="3">
    <source>
        <dbReference type="Proteomes" id="UP001196413"/>
    </source>
</evidence>
<organism evidence="2 3">
    <name type="scientific">Parelaphostrongylus tenuis</name>
    <name type="common">Meningeal worm</name>
    <dbReference type="NCBI Taxonomy" id="148309"/>
    <lineage>
        <taxon>Eukaryota</taxon>
        <taxon>Metazoa</taxon>
        <taxon>Ecdysozoa</taxon>
        <taxon>Nematoda</taxon>
        <taxon>Chromadorea</taxon>
        <taxon>Rhabditida</taxon>
        <taxon>Rhabditina</taxon>
        <taxon>Rhabditomorpha</taxon>
        <taxon>Strongyloidea</taxon>
        <taxon>Metastrongylidae</taxon>
        <taxon>Parelaphostrongylus</taxon>
    </lineage>
</organism>
<protein>
    <submittedName>
        <fullName evidence="2">Uncharacterized protein</fullName>
    </submittedName>
</protein>
<name>A0AAD5QSD5_PARTN</name>
<gene>
    <name evidence="2" type="ORF">KIN20_019379</name>
</gene>
<comment type="caution">
    <text evidence="2">The sequence shown here is derived from an EMBL/GenBank/DDBJ whole genome shotgun (WGS) entry which is preliminary data.</text>
</comment>
<evidence type="ECO:0000256" key="1">
    <source>
        <dbReference type="SAM" id="MobiDB-lite"/>
    </source>
</evidence>
<feature type="compositionally biased region" description="Low complexity" evidence="1">
    <location>
        <begin position="31"/>
        <end position="47"/>
    </location>
</feature>
<dbReference type="Proteomes" id="UP001196413">
    <property type="component" value="Unassembled WGS sequence"/>
</dbReference>
<proteinExistence type="predicted"/>
<keyword evidence="3" id="KW-1185">Reference proteome</keyword>